<reference evidence="1" key="1">
    <citation type="submission" date="2021-06" db="EMBL/GenBank/DDBJ databases">
        <authorList>
            <person name="Kallberg Y."/>
            <person name="Tangrot J."/>
            <person name="Rosling A."/>
        </authorList>
    </citation>
    <scope>NUCLEOTIDE SEQUENCE</scope>
    <source>
        <strain evidence="1">IL203A</strain>
    </source>
</reference>
<name>A0ACA9K7D6_9GLOM</name>
<accession>A0ACA9K7D6</accession>
<evidence type="ECO:0000313" key="1">
    <source>
        <dbReference type="EMBL" id="CAG8457180.1"/>
    </source>
</evidence>
<gene>
    <name evidence="1" type="ORF">DHETER_LOCUS1118</name>
</gene>
<sequence length="282" mass="32938">MRKIIFTTPLTPETFCYESKVKRRKTIKNSQVLHHKVQQKSQLTVNANPIETLSKMVEQSMNIERQGILSQELLTYENRCIFYNNFSYIRAMRRMGNKDYWSTYKVNKLGHYPPISKFTRKHNGIAYQIPDKYEIETSLAGLSIRCKTQYQQAGNINYTISWIDSCSNTLSSSSTTSASNVGANIVNLELVKLKIADQDITLNYQHKNKDKQYYNSLVWICDKTSISHNRYRKLVTVDTNMVQEYLVEQQREDINSKMKQHLPIALFNINQVLELEKDIVEI</sequence>
<protein>
    <submittedName>
        <fullName evidence="1">3437_t:CDS:1</fullName>
    </submittedName>
</protein>
<evidence type="ECO:0000313" key="2">
    <source>
        <dbReference type="Proteomes" id="UP000789702"/>
    </source>
</evidence>
<keyword evidence="2" id="KW-1185">Reference proteome</keyword>
<proteinExistence type="predicted"/>
<dbReference type="Proteomes" id="UP000789702">
    <property type="component" value="Unassembled WGS sequence"/>
</dbReference>
<organism evidence="1 2">
    <name type="scientific">Dentiscutata heterogama</name>
    <dbReference type="NCBI Taxonomy" id="1316150"/>
    <lineage>
        <taxon>Eukaryota</taxon>
        <taxon>Fungi</taxon>
        <taxon>Fungi incertae sedis</taxon>
        <taxon>Mucoromycota</taxon>
        <taxon>Glomeromycotina</taxon>
        <taxon>Glomeromycetes</taxon>
        <taxon>Diversisporales</taxon>
        <taxon>Gigasporaceae</taxon>
        <taxon>Dentiscutata</taxon>
    </lineage>
</organism>
<dbReference type="EMBL" id="CAJVPU010000629">
    <property type="protein sequence ID" value="CAG8457180.1"/>
    <property type="molecule type" value="Genomic_DNA"/>
</dbReference>
<comment type="caution">
    <text evidence="1">The sequence shown here is derived from an EMBL/GenBank/DDBJ whole genome shotgun (WGS) entry which is preliminary data.</text>
</comment>